<proteinExistence type="predicted"/>
<gene>
    <name evidence="9" type="primary">ccoG</name>
    <name evidence="9" type="ORF">EPD60_12625</name>
</gene>
<keyword evidence="7" id="KW-0812">Transmembrane</keyword>
<dbReference type="InterPro" id="IPR017900">
    <property type="entry name" value="4Fe4S_Fe_S_CS"/>
</dbReference>
<dbReference type="Pfam" id="PF11614">
    <property type="entry name" value="FixG_C"/>
    <property type="match status" value="1"/>
</dbReference>
<feature type="transmembrane region" description="Helical" evidence="7">
    <location>
        <begin position="349"/>
        <end position="367"/>
    </location>
</feature>
<dbReference type="InterPro" id="IPR032879">
    <property type="entry name" value="FixG_C"/>
</dbReference>
<dbReference type="AlphaFoldDB" id="A0A4R1B8S2"/>
<keyword evidence="2" id="KW-0004">4Fe-4S</keyword>
<keyword evidence="6" id="KW-0411">Iron-sulfur</keyword>
<dbReference type="NCBIfam" id="TIGR02745">
    <property type="entry name" value="ccoG_rdxA_fixG"/>
    <property type="match status" value="1"/>
</dbReference>
<dbReference type="InterPro" id="IPR014116">
    <property type="entry name" value="Cyt_c_oxidase_cbb3_FixG"/>
</dbReference>
<evidence type="ECO:0000313" key="9">
    <source>
        <dbReference type="EMBL" id="TCJ13235.1"/>
    </source>
</evidence>
<feature type="transmembrane region" description="Helical" evidence="7">
    <location>
        <begin position="50"/>
        <end position="70"/>
    </location>
</feature>
<dbReference type="InterPro" id="IPR017896">
    <property type="entry name" value="4Fe4S_Fe-S-bd"/>
</dbReference>
<keyword evidence="4" id="KW-0249">Electron transport</keyword>
<dbReference type="Gene3D" id="3.30.70.20">
    <property type="match status" value="1"/>
</dbReference>
<evidence type="ECO:0000256" key="6">
    <source>
        <dbReference type="ARBA" id="ARBA00023014"/>
    </source>
</evidence>
<dbReference type="SUPFAM" id="SSF54862">
    <property type="entry name" value="4Fe-4S ferredoxins"/>
    <property type="match status" value="1"/>
</dbReference>
<dbReference type="PANTHER" id="PTHR30176">
    <property type="entry name" value="FERREDOXIN-TYPE PROTEIN NAPH"/>
    <property type="match status" value="1"/>
</dbReference>
<feature type="transmembrane region" description="Helical" evidence="7">
    <location>
        <begin position="205"/>
        <end position="229"/>
    </location>
</feature>
<evidence type="ECO:0000256" key="4">
    <source>
        <dbReference type="ARBA" id="ARBA00022982"/>
    </source>
</evidence>
<dbReference type="PROSITE" id="PS00198">
    <property type="entry name" value="4FE4S_FER_1"/>
    <property type="match status" value="1"/>
</dbReference>
<keyword evidence="1" id="KW-0813">Transport</keyword>
<organism evidence="9 10">
    <name type="scientific">Flaviaesturariibacter flavus</name>
    <dbReference type="NCBI Taxonomy" id="2502780"/>
    <lineage>
        <taxon>Bacteria</taxon>
        <taxon>Pseudomonadati</taxon>
        <taxon>Bacteroidota</taxon>
        <taxon>Chitinophagia</taxon>
        <taxon>Chitinophagales</taxon>
        <taxon>Chitinophagaceae</taxon>
        <taxon>Flaviaestuariibacter</taxon>
    </lineage>
</organism>
<name>A0A4R1B8S2_9BACT</name>
<sequence>METNKTHTTYTTPQAFTGARDESFRDTIATVDGDGKRRFIFPKKPKGKLYNLRTLASLVYLTIFFSLPFIRSGGHPLFLFNVVERKFILFGQIFWPQDFFIFAIGFLTFMVFVILFTVVFGRVFCGWACPQTVFMEMVFRKIEYWLDGDASAQKKLKELPWNAFKIRKRVTKMAVFYAISFIIGNWALAYVIGMENVVKMVHDGIGAHPVTFSTLIGFTTVFFFVFYWFREQACIVVCPYGRLQGVLLDRKSMVVAYDYTRGEPRGKLKKAGTLDTGDCIDCAACVRVCPTGIDIRNGTQLECINCTACIDACNDIMTKINRDLGLIRIDSEENIARGNKKLFTGRTRAYSALLVLLLGVLVTLLVTRRDVDATILRTAGQIFQTQADGRLSNMYSIKLANKTRRDIPITLKVENLPGEIGLIGTNVVALKEAYFQTPFFVKIPRSAIHARKTPIVIGVYEGDKRIRKVETTFFGPGY</sequence>
<keyword evidence="3" id="KW-0479">Metal-binding</keyword>
<evidence type="ECO:0000256" key="5">
    <source>
        <dbReference type="ARBA" id="ARBA00023004"/>
    </source>
</evidence>
<dbReference type="InterPro" id="IPR013783">
    <property type="entry name" value="Ig-like_fold"/>
</dbReference>
<dbReference type="GO" id="GO:0051539">
    <property type="term" value="F:4 iron, 4 sulfur cluster binding"/>
    <property type="evidence" value="ECO:0007669"/>
    <property type="project" value="UniProtKB-KW"/>
</dbReference>
<dbReference type="Pfam" id="PF13746">
    <property type="entry name" value="Fer4_18"/>
    <property type="match status" value="1"/>
</dbReference>
<dbReference type="EMBL" id="SJZI01000046">
    <property type="protein sequence ID" value="TCJ13235.1"/>
    <property type="molecule type" value="Genomic_DNA"/>
</dbReference>
<accession>A0A4R1B8S2</accession>
<dbReference type="Pfam" id="PF12801">
    <property type="entry name" value="Fer4_5"/>
    <property type="match status" value="1"/>
</dbReference>
<keyword evidence="7" id="KW-1133">Transmembrane helix</keyword>
<dbReference type="GO" id="GO:0005886">
    <property type="term" value="C:plasma membrane"/>
    <property type="evidence" value="ECO:0007669"/>
    <property type="project" value="TreeGrafter"/>
</dbReference>
<dbReference type="InterPro" id="IPR051684">
    <property type="entry name" value="Electron_Trans/Redox"/>
</dbReference>
<dbReference type="RefSeq" id="WP_131449862.1">
    <property type="nucleotide sequence ID" value="NZ_SJZI01000046.1"/>
</dbReference>
<dbReference type="OrthoDB" id="9811700at2"/>
<evidence type="ECO:0000256" key="1">
    <source>
        <dbReference type="ARBA" id="ARBA00022448"/>
    </source>
</evidence>
<feature type="transmembrane region" description="Helical" evidence="7">
    <location>
        <begin position="99"/>
        <end position="125"/>
    </location>
</feature>
<evidence type="ECO:0000256" key="7">
    <source>
        <dbReference type="SAM" id="Phobius"/>
    </source>
</evidence>
<evidence type="ECO:0000259" key="8">
    <source>
        <dbReference type="PROSITE" id="PS51379"/>
    </source>
</evidence>
<keyword evidence="7" id="KW-0472">Membrane</keyword>
<feature type="domain" description="4Fe-4S ferredoxin-type" evidence="8">
    <location>
        <begin position="270"/>
        <end position="298"/>
    </location>
</feature>
<dbReference type="PANTHER" id="PTHR30176:SF3">
    <property type="entry name" value="FERREDOXIN-TYPE PROTEIN NAPH"/>
    <property type="match status" value="1"/>
</dbReference>
<dbReference type="Gene3D" id="2.60.40.10">
    <property type="entry name" value="Immunoglobulins"/>
    <property type="match status" value="1"/>
</dbReference>
<dbReference type="GO" id="GO:0046872">
    <property type="term" value="F:metal ion binding"/>
    <property type="evidence" value="ECO:0007669"/>
    <property type="project" value="UniProtKB-KW"/>
</dbReference>
<keyword evidence="10" id="KW-1185">Reference proteome</keyword>
<evidence type="ECO:0000313" key="10">
    <source>
        <dbReference type="Proteomes" id="UP000295334"/>
    </source>
</evidence>
<dbReference type="PROSITE" id="PS51379">
    <property type="entry name" value="4FE4S_FER_2"/>
    <property type="match status" value="1"/>
</dbReference>
<dbReference type="Proteomes" id="UP000295334">
    <property type="component" value="Unassembled WGS sequence"/>
</dbReference>
<evidence type="ECO:0000256" key="2">
    <source>
        <dbReference type="ARBA" id="ARBA00022485"/>
    </source>
</evidence>
<evidence type="ECO:0000256" key="3">
    <source>
        <dbReference type="ARBA" id="ARBA00022723"/>
    </source>
</evidence>
<comment type="caution">
    <text evidence="9">The sequence shown here is derived from an EMBL/GenBank/DDBJ whole genome shotgun (WGS) entry which is preliminary data.</text>
</comment>
<keyword evidence="5" id="KW-0408">Iron</keyword>
<feature type="transmembrane region" description="Helical" evidence="7">
    <location>
        <begin position="174"/>
        <end position="193"/>
    </location>
</feature>
<reference evidence="9 10" key="1">
    <citation type="submission" date="2019-03" db="EMBL/GenBank/DDBJ databases">
        <authorList>
            <person name="Kim M.K.M."/>
        </authorList>
    </citation>
    <scope>NUCLEOTIDE SEQUENCE [LARGE SCALE GENOMIC DNA]</scope>
    <source>
        <strain evidence="9 10">17J68-12</strain>
    </source>
</reference>
<protein>
    <submittedName>
        <fullName evidence="9">Cytochrome c oxidase accessory protein CcoG</fullName>
    </submittedName>
</protein>